<dbReference type="CDD" id="cd07000">
    <property type="entry name" value="cupin_HGO_N"/>
    <property type="match status" value="1"/>
</dbReference>
<dbReference type="PANTHER" id="PTHR11056:SF0">
    <property type="entry name" value="HOMOGENTISATE 1,2-DIOXYGENASE"/>
    <property type="match status" value="1"/>
</dbReference>
<evidence type="ECO:0000256" key="6">
    <source>
        <dbReference type="ARBA" id="ARBA00022878"/>
    </source>
</evidence>
<dbReference type="KEGG" id="pchm:VFPPC_01270"/>
<evidence type="ECO:0000256" key="2">
    <source>
        <dbReference type="ARBA" id="ARBA00004704"/>
    </source>
</evidence>
<gene>
    <name evidence="15" type="ORF">VFPPC_01270</name>
</gene>
<reference evidence="15 16" key="1">
    <citation type="journal article" date="2016" name="PLoS Pathog.">
        <title>Biosynthesis of antibiotic leucinostatins in bio-control fungus Purpureocillium lilacinum and their inhibition on phytophthora revealed by genome mining.</title>
        <authorList>
            <person name="Wang G."/>
            <person name="Liu Z."/>
            <person name="Lin R."/>
            <person name="Li E."/>
            <person name="Mao Z."/>
            <person name="Ling J."/>
            <person name="Yang Y."/>
            <person name="Yin W.B."/>
            <person name="Xie B."/>
        </authorList>
    </citation>
    <scope>NUCLEOTIDE SEQUENCE [LARGE SCALE GENOMIC DNA]</scope>
    <source>
        <strain evidence="15">170</strain>
    </source>
</reference>
<evidence type="ECO:0000256" key="7">
    <source>
        <dbReference type="ARBA" id="ARBA00022964"/>
    </source>
</evidence>
<keyword evidence="5 12" id="KW-0479">Metal-binding</keyword>
<dbReference type="OrthoDB" id="1689029at2759"/>
<feature type="active site" description="Proton acceptor" evidence="11">
    <location>
        <position position="308"/>
    </location>
</feature>
<feature type="domain" description="Homogentisate 1,2-dioxygenase N-terminal" evidence="14">
    <location>
        <begin position="13"/>
        <end position="295"/>
    </location>
</feature>
<dbReference type="Proteomes" id="UP000078397">
    <property type="component" value="Unassembled WGS sequence"/>
</dbReference>
<accession>A0A179G7S5</accession>
<dbReference type="AlphaFoldDB" id="A0A179G7S5"/>
<dbReference type="Pfam" id="PF20510">
    <property type="entry name" value="HgmA_N"/>
    <property type="match status" value="1"/>
</dbReference>
<name>A0A179G7S5_METCM</name>
<dbReference type="InterPro" id="IPR014710">
    <property type="entry name" value="RmlC-like_jellyroll"/>
</dbReference>
<evidence type="ECO:0000256" key="3">
    <source>
        <dbReference type="ARBA" id="ARBA00007757"/>
    </source>
</evidence>
<keyword evidence="10" id="KW-0585">Phenylalanine catabolism</keyword>
<dbReference type="Gene3D" id="2.60.120.10">
    <property type="entry name" value="Jelly Rolls"/>
    <property type="match status" value="1"/>
</dbReference>
<dbReference type="GO" id="GO:0046872">
    <property type="term" value="F:metal ion binding"/>
    <property type="evidence" value="ECO:0007669"/>
    <property type="project" value="UniProtKB-KW"/>
</dbReference>
<dbReference type="PANTHER" id="PTHR11056">
    <property type="entry name" value="HOMOGENTISATE 1,2-DIOXYGENASE"/>
    <property type="match status" value="1"/>
</dbReference>
<dbReference type="EC" id="1.13.11.5" evidence="4"/>
<evidence type="ECO:0000259" key="13">
    <source>
        <dbReference type="Pfam" id="PF04209"/>
    </source>
</evidence>
<keyword evidence="7" id="KW-0223">Dioxygenase</keyword>
<evidence type="ECO:0000313" key="15">
    <source>
        <dbReference type="EMBL" id="OAQ73588.1"/>
    </source>
</evidence>
<dbReference type="InterPro" id="IPR046451">
    <property type="entry name" value="HgmA_C"/>
</dbReference>
<evidence type="ECO:0000256" key="11">
    <source>
        <dbReference type="PIRSR" id="PIRSR605708-1"/>
    </source>
</evidence>
<evidence type="ECO:0000256" key="9">
    <source>
        <dbReference type="ARBA" id="ARBA00023004"/>
    </source>
</evidence>
<feature type="binding site" evidence="12">
    <location>
        <position position="366"/>
    </location>
    <ligand>
        <name>homogentisate</name>
        <dbReference type="ChEBI" id="CHEBI:16169"/>
    </ligand>
</feature>
<dbReference type="InterPro" id="IPR005708">
    <property type="entry name" value="Homogentis_dOase"/>
</dbReference>
<dbReference type="NCBIfam" id="TIGR01015">
    <property type="entry name" value="hmgA"/>
    <property type="match status" value="1"/>
</dbReference>
<evidence type="ECO:0000256" key="8">
    <source>
        <dbReference type="ARBA" id="ARBA00023002"/>
    </source>
</evidence>
<feature type="binding site" evidence="12">
    <location>
        <position position="390"/>
    </location>
    <ligand>
        <name>homogentisate</name>
        <dbReference type="ChEBI" id="CHEBI:16169"/>
    </ligand>
</feature>
<proteinExistence type="inferred from homology"/>
<feature type="binding site" evidence="12">
    <location>
        <position position="357"/>
    </location>
    <ligand>
        <name>Fe cation</name>
        <dbReference type="ChEBI" id="CHEBI:24875"/>
    </ligand>
</feature>
<dbReference type="GO" id="GO:0004411">
    <property type="term" value="F:homogentisate 1,2-dioxygenase activity"/>
    <property type="evidence" value="ECO:0007669"/>
    <property type="project" value="UniProtKB-EC"/>
</dbReference>
<dbReference type="UniPathway" id="UPA00139">
    <property type="reaction ID" value="UER00339"/>
</dbReference>
<feature type="binding site" evidence="12">
    <location>
        <position position="390"/>
    </location>
    <ligand>
        <name>Fe cation</name>
        <dbReference type="ChEBI" id="CHEBI:24875"/>
    </ligand>
</feature>
<dbReference type="GO" id="GO:0006559">
    <property type="term" value="P:L-phenylalanine catabolic process"/>
    <property type="evidence" value="ECO:0007669"/>
    <property type="project" value="UniProtKB-UniPathway"/>
</dbReference>
<dbReference type="STRING" id="1380566.A0A179G7S5"/>
<dbReference type="GO" id="GO:0005737">
    <property type="term" value="C:cytoplasm"/>
    <property type="evidence" value="ECO:0007669"/>
    <property type="project" value="TreeGrafter"/>
</dbReference>
<comment type="similarity">
    <text evidence="3">Belongs to the homogentisate dioxygenase family.</text>
</comment>
<comment type="pathway">
    <text evidence="2">Amino-acid degradation; L-phenylalanine degradation; acetoacetate and fumarate from L-phenylalanine: step 4/6.</text>
</comment>
<dbReference type="InterPro" id="IPR046452">
    <property type="entry name" value="HgmA_N"/>
</dbReference>
<sequence length="468" mass="51380">MPVTEFETKEKYRYQCGFNSHFESEAVGGALPIGHNSPQQPPFGLYAEKLSGTAFTAPRHDNKQTWLYRILPSCAHPPYQPSPEGIAPELVKSESSKMHYIPNQLRWDPFSHDESKDHDFVTGLKLVAGAGDPTQKQGLGMYVYAAGKDMDEKSAFYSADGDLLIVPQEGDLDIRTEFGWLLVRQMEIAVIPRGVKYNVRLASGPARGYALELYQGHFTLPELGPIGSNGLANARDFLAPVANFTQDFGATAHEGPNQYLVTVKFNNTLFQTTQAHTPFDVVAWQGNYYPYKYDLGRFNTIGTISFDHPDPSIFTVLSALSPVPGTAIADFVIFPPRWLVGEDTFRPPWYHRNTMSEFMGLIRGGYDAKRGGAGGFVPGGASLHNVMSGHGPDAESHEGARAAKLEPVKVGAGSCAFMFESCLMVGVTEWGLRTCKKVQEGYSEESWGGVVTHFKLPEGAAMKSHLAN</sequence>
<evidence type="ECO:0000313" key="16">
    <source>
        <dbReference type="Proteomes" id="UP000078397"/>
    </source>
</evidence>
<comment type="cofactor">
    <cofactor evidence="1 12">
        <name>Fe cation</name>
        <dbReference type="ChEBI" id="CHEBI:24875"/>
    </cofactor>
</comment>
<evidence type="ECO:0000256" key="4">
    <source>
        <dbReference type="ARBA" id="ARBA00013127"/>
    </source>
</evidence>
<feature type="binding site" evidence="12">
    <location>
        <position position="351"/>
    </location>
    <ligand>
        <name>Fe cation</name>
        <dbReference type="ChEBI" id="CHEBI:24875"/>
    </ligand>
</feature>
<dbReference type="FunFam" id="2.60.120.10:FF:000034">
    <property type="entry name" value="Homogentisate 1,2-dioxygenase"/>
    <property type="match status" value="1"/>
</dbReference>
<evidence type="ECO:0000256" key="1">
    <source>
        <dbReference type="ARBA" id="ARBA00001962"/>
    </source>
</evidence>
<feature type="domain" description="Homogentisate 1,2-dioxygenase C-terminal" evidence="13">
    <location>
        <begin position="297"/>
        <end position="454"/>
    </location>
</feature>
<evidence type="ECO:0000256" key="5">
    <source>
        <dbReference type="ARBA" id="ARBA00022723"/>
    </source>
</evidence>
<keyword evidence="16" id="KW-1185">Reference proteome</keyword>
<dbReference type="InterPro" id="IPR011051">
    <property type="entry name" value="RmlC_Cupin_sf"/>
</dbReference>
<keyword evidence="8" id="KW-0560">Oxidoreductase</keyword>
<organism evidence="15 16">
    <name type="scientific">Pochonia chlamydosporia 170</name>
    <dbReference type="NCBI Taxonomy" id="1380566"/>
    <lineage>
        <taxon>Eukaryota</taxon>
        <taxon>Fungi</taxon>
        <taxon>Dikarya</taxon>
        <taxon>Ascomycota</taxon>
        <taxon>Pezizomycotina</taxon>
        <taxon>Sordariomycetes</taxon>
        <taxon>Hypocreomycetidae</taxon>
        <taxon>Hypocreales</taxon>
        <taxon>Clavicipitaceae</taxon>
        <taxon>Pochonia</taxon>
    </lineage>
</organism>
<dbReference type="Pfam" id="PF04209">
    <property type="entry name" value="HgmA_C"/>
    <property type="match status" value="1"/>
</dbReference>
<dbReference type="SUPFAM" id="SSF51182">
    <property type="entry name" value="RmlC-like cupins"/>
    <property type="match status" value="1"/>
</dbReference>
<evidence type="ECO:0000256" key="12">
    <source>
        <dbReference type="PIRSR" id="PIRSR605708-2"/>
    </source>
</evidence>
<evidence type="ECO:0000259" key="14">
    <source>
        <dbReference type="Pfam" id="PF20510"/>
    </source>
</evidence>
<dbReference type="RefSeq" id="XP_018149671.1">
    <property type="nucleotide sequence ID" value="XM_018281127.1"/>
</dbReference>
<dbReference type="GeneID" id="28845121"/>
<keyword evidence="6" id="KW-0828">Tyrosine catabolism</keyword>
<evidence type="ECO:0000256" key="10">
    <source>
        <dbReference type="ARBA" id="ARBA00023232"/>
    </source>
</evidence>
<protein>
    <recommendedName>
        <fullName evidence="4">homogentisate 1,2-dioxygenase</fullName>
        <ecNumber evidence="4">1.13.11.5</ecNumber>
    </recommendedName>
</protein>
<keyword evidence="9 12" id="KW-0408">Iron</keyword>
<dbReference type="EMBL" id="LSBJ02000001">
    <property type="protein sequence ID" value="OAQ73588.1"/>
    <property type="molecule type" value="Genomic_DNA"/>
</dbReference>
<comment type="caution">
    <text evidence="15">The sequence shown here is derived from an EMBL/GenBank/DDBJ whole genome shotgun (WGS) entry which is preliminary data.</text>
</comment>
<dbReference type="GO" id="GO:0006572">
    <property type="term" value="P:L-tyrosine catabolic process"/>
    <property type="evidence" value="ECO:0007669"/>
    <property type="project" value="UniProtKB-KW"/>
</dbReference>